<keyword evidence="4" id="KW-1185">Reference proteome</keyword>
<reference evidence="4" key="1">
    <citation type="journal article" date="2019" name="Int. J. Syst. Evol. Microbiol.">
        <title>The Global Catalogue of Microorganisms (GCM) 10K type strain sequencing project: providing services to taxonomists for standard genome sequencing and annotation.</title>
        <authorList>
            <consortium name="The Broad Institute Genomics Platform"/>
            <consortium name="The Broad Institute Genome Sequencing Center for Infectious Disease"/>
            <person name="Wu L."/>
            <person name="Ma J."/>
        </authorList>
    </citation>
    <scope>NUCLEOTIDE SEQUENCE [LARGE SCALE GENOMIC DNA]</scope>
    <source>
        <strain evidence="4">JCM 4738</strain>
    </source>
</reference>
<feature type="transmembrane region" description="Helical" evidence="2">
    <location>
        <begin position="61"/>
        <end position="83"/>
    </location>
</feature>
<evidence type="ECO:0008006" key="5">
    <source>
        <dbReference type="Google" id="ProtNLM"/>
    </source>
</evidence>
<organism evidence="3 4">
    <name type="scientific">Streptomyces cirratus</name>
    <dbReference type="NCBI Taxonomy" id="68187"/>
    <lineage>
        <taxon>Bacteria</taxon>
        <taxon>Bacillati</taxon>
        <taxon>Actinomycetota</taxon>
        <taxon>Actinomycetes</taxon>
        <taxon>Kitasatosporales</taxon>
        <taxon>Streptomycetaceae</taxon>
        <taxon>Streptomyces</taxon>
    </lineage>
</organism>
<protein>
    <recommendedName>
        <fullName evidence="5">Integral membrane protein</fullName>
    </recommendedName>
</protein>
<keyword evidence="2" id="KW-0812">Transmembrane</keyword>
<keyword evidence="2" id="KW-1133">Transmembrane helix</keyword>
<feature type="compositionally biased region" description="Basic and acidic residues" evidence="1">
    <location>
        <begin position="23"/>
        <end position="32"/>
    </location>
</feature>
<keyword evidence="2" id="KW-0472">Membrane</keyword>
<evidence type="ECO:0000256" key="2">
    <source>
        <dbReference type="SAM" id="Phobius"/>
    </source>
</evidence>
<evidence type="ECO:0000313" key="3">
    <source>
        <dbReference type="EMBL" id="GHB49334.1"/>
    </source>
</evidence>
<evidence type="ECO:0000256" key="1">
    <source>
        <dbReference type="SAM" id="MobiDB-lite"/>
    </source>
</evidence>
<feature type="transmembrane region" description="Helical" evidence="2">
    <location>
        <begin position="117"/>
        <end position="138"/>
    </location>
</feature>
<sequence length="193" mass="19714">METTKTPAPADAETPEDVTVADKPVDLVKEDPAEIDEAAETAAEADGADETDSVEERDGGVGAAAGAIVASALGTVALSGSWISRVAAERENLVNQLDLSAGADNNEKIAALYSSPWHATALVNGVLATIALLVAVFVLARPAFGSPGRTLPTWVRSVAWAAVALAVLGILLFALMYFDVLLPVPTAPAQPAG</sequence>
<dbReference type="Proteomes" id="UP000642673">
    <property type="component" value="Unassembled WGS sequence"/>
</dbReference>
<proteinExistence type="predicted"/>
<accession>A0ABQ3ET76</accession>
<dbReference type="EMBL" id="BMVP01000002">
    <property type="protein sequence ID" value="GHB49334.1"/>
    <property type="molecule type" value="Genomic_DNA"/>
</dbReference>
<evidence type="ECO:0000313" key="4">
    <source>
        <dbReference type="Proteomes" id="UP000642673"/>
    </source>
</evidence>
<feature type="transmembrane region" description="Helical" evidence="2">
    <location>
        <begin position="158"/>
        <end position="178"/>
    </location>
</feature>
<comment type="caution">
    <text evidence="3">The sequence shown here is derived from an EMBL/GenBank/DDBJ whole genome shotgun (WGS) entry which is preliminary data.</text>
</comment>
<feature type="region of interest" description="Disordered" evidence="1">
    <location>
        <begin position="1"/>
        <end position="59"/>
    </location>
</feature>
<name>A0ABQ3ET76_9ACTN</name>
<gene>
    <name evidence="3" type="ORF">GCM10010347_19080</name>
</gene>
<dbReference type="RefSeq" id="WP_190183544.1">
    <property type="nucleotide sequence ID" value="NZ_BMVP01000002.1"/>
</dbReference>